<keyword evidence="4 6" id="KW-0472">Membrane</keyword>
<reference evidence="7 8" key="1">
    <citation type="submission" date="2024-01" db="EMBL/GenBank/DDBJ databases">
        <title>A draft genome for a cacao thread blight-causing isolate of Paramarasmius palmivorus.</title>
        <authorList>
            <person name="Baruah I.K."/>
            <person name="Bukari Y."/>
            <person name="Amoako-Attah I."/>
            <person name="Meinhardt L.W."/>
            <person name="Bailey B.A."/>
            <person name="Cohen S.P."/>
        </authorList>
    </citation>
    <scope>NUCLEOTIDE SEQUENCE [LARGE SCALE GENOMIC DNA]</scope>
    <source>
        <strain evidence="7 8">GH-12</strain>
    </source>
</reference>
<dbReference type="PANTHER" id="PTHR15549">
    <property type="entry name" value="PAIRED IMMUNOGLOBULIN-LIKE TYPE 2 RECEPTOR"/>
    <property type="match status" value="1"/>
</dbReference>
<evidence type="ECO:0000256" key="6">
    <source>
        <dbReference type="SAM" id="Phobius"/>
    </source>
</evidence>
<feature type="compositionally biased region" description="Low complexity" evidence="5">
    <location>
        <begin position="229"/>
        <end position="241"/>
    </location>
</feature>
<dbReference type="AlphaFoldDB" id="A0AAW0D5D6"/>
<dbReference type="EMBL" id="JAYKXP010000022">
    <property type="protein sequence ID" value="KAK7045990.1"/>
    <property type="molecule type" value="Genomic_DNA"/>
</dbReference>
<feature type="compositionally biased region" description="Polar residues" evidence="5">
    <location>
        <begin position="145"/>
        <end position="155"/>
    </location>
</feature>
<feature type="compositionally biased region" description="Low complexity" evidence="5">
    <location>
        <begin position="54"/>
        <end position="77"/>
    </location>
</feature>
<dbReference type="GO" id="GO:0071944">
    <property type="term" value="C:cell periphery"/>
    <property type="evidence" value="ECO:0007669"/>
    <property type="project" value="UniProtKB-ARBA"/>
</dbReference>
<comment type="subcellular location">
    <subcellularLocation>
        <location evidence="1">Membrane</location>
        <topology evidence="1">Single-pass membrane protein</topology>
    </subcellularLocation>
</comment>
<dbReference type="Proteomes" id="UP001383192">
    <property type="component" value="Unassembled WGS sequence"/>
</dbReference>
<evidence type="ECO:0000256" key="3">
    <source>
        <dbReference type="ARBA" id="ARBA00022989"/>
    </source>
</evidence>
<evidence type="ECO:0000313" key="7">
    <source>
        <dbReference type="EMBL" id="KAK7045990.1"/>
    </source>
</evidence>
<keyword evidence="3 6" id="KW-1133">Transmembrane helix</keyword>
<protein>
    <submittedName>
        <fullName evidence="7">Uncharacterized protein</fullName>
    </submittedName>
</protein>
<feature type="region of interest" description="Disordered" evidence="5">
    <location>
        <begin position="54"/>
        <end position="84"/>
    </location>
</feature>
<feature type="compositionally biased region" description="Polar residues" evidence="5">
    <location>
        <begin position="189"/>
        <end position="201"/>
    </location>
</feature>
<evidence type="ECO:0000256" key="4">
    <source>
        <dbReference type="ARBA" id="ARBA00023136"/>
    </source>
</evidence>
<gene>
    <name evidence="7" type="ORF">VNI00_006985</name>
</gene>
<feature type="transmembrane region" description="Helical" evidence="6">
    <location>
        <begin position="89"/>
        <end position="112"/>
    </location>
</feature>
<dbReference type="InterPro" id="IPR051694">
    <property type="entry name" value="Immunoregulatory_rcpt-like"/>
</dbReference>
<name>A0AAW0D5D6_9AGAR</name>
<organism evidence="7 8">
    <name type="scientific">Paramarasmius palmivorus</name>
    <dbReference type="NCBI Taxonomy" id="297713"/>
    <lineage>
        <taxon>Eukaryota</taxon>
        <taxon>Fungi</taxon>
        <taxon>Dikarya</taxon>
        <taxon>Basidiomycota</taxon>
        <taxon>Agaricomycotina</taxon>
        <taxon>Agaricomycetes</taxon>
        <taxon>Agaricomycetidae</taxon>
        <taxon>Agaricales</taxon>
        <taxon>Marasmiineae</taxon>
        <taxon>Marasmiaceae</taxon>
        <taxon>Paramarasmius</taxon>
    </lineage>
</organism>
<feature type="region of interest" description="Disordered" evidence="5">
    <location>
        <begin position="127"/>
        <end position="213"/>
    </location>
</feature>
<feature type="region of interest" description="Disordered" evidence="5">
    <location>
        <begin position="229"/>
        <end position="264"/>
    </location>
</feature>
<keyword evidence="8" id="KW-1185">Reference proteome</keyword>
<accession>A0AAW0D5D6</accession>
<evidence type="ECO:0000313" key="8">
    <source>
        <dbReference type="Proteomes" id="UP001383192"/>
    </source>
</evidence>
<dbReference type="GO" id="GO:0016020">
    <property type="term" value="C:membrane"/>
    <property type="evidence" value="ECO:0007669"/>
    <property type="project" value="UniProtKB-SubCell"/>
</dbReference>
<comment type="caution">
    <text evidence="7">The sequence shown here is derived from an EMBL/GenBank/DDBJ whole genome shotgun (WGS) entry which is preliminary data.</text>
</comment>
<evidence type="ECO:0000256" key="1">
    <source>
        <dbReference type="ARBA" id="ARBA00004167"/>
    </source>
</evidence>
<evidence type="ECO:0000256" key="5">
    <source>
        <dbReference type="SAM" id="MobiDB-lite"/>
    </source>
</evidence>
<keyword evidence="2 6" id="KW-0812">Transmembrane</keyword>
<proteinExistence type="predicted"/>
<sequence length="264" mass="27462">MGGVINPPGMGTDAVASFTNSAKQFTGTPIPAGTVLSGIGAFATETPAASELVTPVTSTSSTMPATSSPTTSFIPTSEDSRSSSSNVPAIIGGTVAGVVAVLAAIIVIIWVVRRRPQRSQESIVEAYDYPQGPTSPPMSARSDMSKFSEQQTATPTLGALYPVRRSEAEHSTSSATDPRFRGSGKHTIRNATSAEQLTPVTGSHVENPDDERAGNLNSLAKEVAAVLLRNASNSRAEANSSQGARERDEAPPRYRSNLGHTPPS</sequence>
<evidence type="ECO:0000256" key="2">
    <source>
        <dbReference type="ARBA" id="ARBA00022692"/>
    </source>
</evidence>